<accession>A0A1C4VMM8</accession>
<dbReference type="InterPro" id="IPR032093">
    <property type="entry name" value="PhoD_N"/>
</dbReference>
<dbReference type="SUPFAM" id="SSF56300">
    <property type="entry name" value="Metallo-dependent phosphatases"/>
    <property type="match status" value="1"/>
</dbReference>
<dbReference type="Gene3D" id="3.60.21.70">
    <property type="entry name" value="PhoD-like phosphatase"/>
    <property type="match status" value="1"/>
</dbReference>
<feature type="signal peptide" evidence="1">
    <location>
        <begin position="1"/>
        <end position="32"/>
    </location>
</feature>
<dbReference type="AlphaFoldDB" id="A0A1C4VMM8"/>
<keyword evidence="1" id="KW-0732">Signal</keyword>
<evidence type="ECO:0000259" key="2">
    <source>
        <dbReference type="Pfam" id="PF09423"/>
    </source>
</evidence>
<name>A0A1C4VMM8_MICEC</name>
<dbReference type="Pfam" id="PF09423">
    <property type="entry name" value="PhoD"/>
    <property type="match status" value="1"/>
</dbReference>
<dbReference type="InterPro" id="IPR052900">
    <property type="entry name" value="Phospholipid_Metab_Enz"/>
</dbReference>
<dbReference type="Gene3D" id="2.60.40.380">
    <property type="entry name" value="Purple acid phosphatase-like, N-terminal"/>
    <property type="match status" value="1"/>
</dbReference>
<dbReference type="RefSeq" id="WP_088980890.1">
    <property type="nucleotide sequence ID" value="NZ_LT607413.1"/>
</dbReference>
<feature type="domain" description="Phospholipase D N-terminal" evidence="3">
    <location>
        <begin position="42"/>
        <end position="138"/>
    </location>
</feature>
<proteinExistence type="predicted"/>
<dbReference type="PANTHER" id="PTHR43606">
    <property type="entry name" value="PHOSPHATASE, PUTATIVE (AFU_ORTHOLOGUE AFUA_6G08710)-RELATED"/>
    <property type="match status" value="1"/>
</dbReference>
<dbReference type="InterPro" id="IPR006311">
    <property type="entry name" value="TAT_signal"/>
</dbReference>
<dbReference type="Proteomes" id="UP000198253">
    <property type="component" value="Chromosome I"/>
</dbReference>
<organism evidence="4 5">
    <name type="scientific">Micromonospora echinospora</name>
    <name type="common">Micromonospora purpurea</name>
    <dbReference type="NCBI Taxonomy" id="1877"/>
    <lineage>
        <taxon>Bacteria</taxon>
        <taxon>Bacillati</taxon>
        <taxon>Actinomycetota</taxon>
        <taxon>Actinomycetes</taxon>
        <taxon>Micromonosporales</taxon>
        <taxon>Micromonosporaceae</taxon>
        <taxon>Micromonospora</taxon>
    </lineage>
</organism>
<dbReference type="PANTHER" id="PTHR43606:SF2">
    <property type="entry name" value="ALKALINE PHOSPHATASE FAMILY PROTEIN (AFU_ORTHOLOGUE AFUA_5G03860)"/>
    <property type="match status" value="1"/>
</dbReference>
<keyword evidence="5" id="KW-1185">Reference proteome</keyword>
<feature type="domain" description="PhoD-like phosphatase metallophosphatase" evidence="2">
    <location>
        <begin position="151"/>
        <end position="486"/>
    </location>
</feature>
<gene>
    <name evidence="4" type="ORF">GA0070618_1386</name>
</gene>
<evidence type="ECO:0000259" key="3">
    <source>
        <dbReference type="Pfam" id="PF16655"/>
    </source>
</evidence>
<dbReference type="EMBL" id="LT607413">
    <property type="protein sequence ID" value="SCE85075.1"/>
    <property type="molecule type" value="Genomic_DNA"/>
</dbReference>
<dbReference type="PROSITE" id="PS51318">
    <property type="entry name" value="TAT"/>
    <property type="match status" value="1"/>
</dbReference>
<dbReference type="InterPro" id="IPR029052">
    <property type="entry name" value="Metallo-depent_PP-like"/>
</dbReference>
<protein>
    <submittedName>
        <fullName evidence="4">Alkaline phosphatase D</fullName>
    </submittedName>
</protein>
<evidence type="ECO:0000256" key="1">
    <source>
        <dbReference type="SAM" id="SignalP"/>
    </source>
</evidence>
<evidence type="ECO:0000313" key="5">
    <source>
        <dbReference type="Proteomes" id="UP000198253"/>
    </source>
</evidence>
<evidence type="ECO:0000313" key="4">
    <source>
        <dbReference type="EMBL" id="SCE85075.1"/>
    </source>
</evidence>
<dbReference type="InterPro" id="IPR038607">
    <property type="entry name" value="PhoD-like_sf"/>
</dbReference>
<sequence length="517" mass="56276">MSVTRRSVLRWGGAAVATALVAPQVTARPALAVPLPADPFTLGVASGDPSPDGVVLWTRLAPSPLDPDGGMPGVPVQVNWQVATDERFGDVVRAGSVRAEPGWAHSVHVEVSGLLPDRVYYYRFRAGRHLSPVGRTRTFPAAGAAVTSMTLAAVSCQSLPAGRYAAYRHLAAGDHDLVLHLGDYIYEAAGAANPNAGPDRRHAPFKVIRTLEEYRIRHAQYRLDPDLQAAHAAAPFLCVPDDHEVVNNAAGDLGADGNSTPEVYLPRRAAAFQAYYEHLPLRRSSMPQGPAMQLYRRLDYGNLAQLTLLDTRQYRSPQEDGPTFQRLKPSAYDVARTMTGPEQERWLLAGLAASSARWNVIGQQVYFAAIDMEPGDAEFYNTDKWDGYPAARSRITGFLHQRRPRNPVVLSGDVHAAMVNDITLDADPASPVVATEFLGSSITSEKGNNDLFEAALPENPQVRYYNGRQRGYLSCTVTPEQWTADLWFVDDVLDAGSPVRRGASYVLEDGRPGAQAA</sequence>
<feature type="chain" id="PRO_5038444791" evidence="1">
    <location>
        <begin position="33"/>
        <end position="517"/>
    </location>
</feature>
<reference evidence="5" key="1">
    <citation type="submission" date="2016-06" db="EMBL/GenBank/DDBJ databases">
        <authorList>
            <person name="Varghese N."/>
            <person name="Submissions Spin"/>
        </authorList>
    </citation>
    <scope>NUCLEOTIDE SEQUENCE [LARGE SCALE GENOMIC DNA]</scope>
    <source>
        <strain evidence="5">DSM 43816</strain>
    </source>
</reference>
<dbReference type="InParanoid" id="A0A1C4VMM8"/>
<dbReference type="InterPro" id="IPR018946">
    <property type="entry name" value="PhoD-like_MPP"/>
</dbReference>
<dbReference type="CDD" id="cd07389">
    <property type="entry name" value="MPP_PhoD"/>
    <property type="match status" value="1"/>
</dbReference>
<dbReference type="Pfam" id="PF16655">
    <property type="entry name" value="PhoD_N"/>
    <property type="match status" value="1"/>
</dbReference>
<dbReference type="OrthoDB" id="327733at2"/>